<reference evidence="7 9" key="1">
    <citation type="submission" date="2015-02" db="EMBL/GenBank/DDBJ databases">
        <title>Two Pseudomonas sp. nov. isolated from raw milk.</title>
        <authorList>
            <person name="Wenning M."/>
            <person name="von Neubeck M."/>
            <person name="Huptas C."/>
            <person name="Scherer S."/>
        </authorList>
    </citation>
    <scope>NUCLEOTIDE SEQUENCE [LARGE SCALE GENOMIC DNA]</scope>
    <source>
        <strain evidence="7 9">DSM 14937</strain>
    </source>
</reference>
<evidence type="ECO:0000313" key="10">
    <source>
        <dbReference type="Proteomes" id="UP000183126"/>
    </source>
</evidence>
<reference evidence="8 10" key="2">
    <citation type="submission" date="2016-10" db="EMBL/GenBank/DDBJ databases">
        <authorList>
            <person name="Varghese N."/>
            <person name="Submissions S."/>
        </authorList>
    </citation>
    <scope>NUCLEOTIDE SEQUENCE [LARGE SCALE GENOMIC DNA]</scope>
    <source>
        <strain evidence="8 10">BS3111</strain>
    </source>
</reference>
<feature type="region of interest" description="Disordered" evidence="5">
    <location>
        <begin position="320"/>
        <end position="353"/>
    </location>
</feature>
<dbReference type="FunFam" id="1.10.10.60:FF:000090">
    <property type="entry name" value="Transcriptional regulator ArgR, AraC family"/>
    <property type="match status" value="1"/>
</dbReference>
<dbReference type="Proteomes" id="UP000183126">
    <property type="component" value="Chromosome I"/>
</dbReference>
<accession>A0A0R2ZT43</accession>
<dbReference type="Pfam" id="PF01965">
    <property type="entry name" value="DJ-1_PfpI"/>
    <property type="match status" value="1"/>
</dbReference>
<protein>
    <submittedName>
        <fullName evidence="7">AraC family transcriptional regulator</fullName>
    </submittedName>
    <submittedName>
        <fullName evidence="8">Transcriptional regulator GlxA family, contains an amidase domain and an AraC-type DNA-binding HTH domain</fullName>
    </submittedName>
</protein>
<dbReference type="PROSITE" id="PS01124">
    <property type="entry name" value="HTH_ARAC_FAMILY_2"/>
    <property type="match status" value="1"/>
</dbReference>
<proteinExistence type="predicted"/>
<gene>
    <name evidence="8" type="ORF">SAMN04490205_4824</name>
    <name evidence="7" type="ORF">TU79_11485</name>
</gene>
<dbReference type="InterPro" id="IPR018062">
    <property type="entry name" value="HTH_AraC-typ_CS"/>
</dbReference>
<evidence type="ECO:0000256" key="5">
    <source>
        <dbReference type="SAM" id="MobiDB-lite"/>
    </source>
</evidence>
<dbReference type="GO" id="GO:0009893">
    <property type="term" value="P:positive regulation of metabolic process"/>
    <property type="evidence" value="ECO:0007669"/>
    <property type="project" value="UniProtKB-ARBA"/>
</dbReference>
<evidence type="ECO:0000313" key="8">
    <source>
        <dbReference type="EMBL" id="SDT11651.1"/>
    </source>
</evidence>
<dbReference type="PANTHER" id="PTHR43130">
    <property type="entry name" value="ARAC-FAMILY TRANSCRIPTIONAL REGULATOR"/>
    <property type="match status" value="1"/>
</dbReference>
<dbReference type="PROSITE" id="PS00041">
    <property type="entry name" value="HTH_ARAC_FAMILY_1"/>
    <property type="match status" value="1"/>
</dbReference>
<name>A0A0R2ZT43_9PSED</name>
<dbReference type="InterPro" id="IPR002818">
    <property type="entry name" value="DJ-1/PfpI"/>
</dbReference>
<dbReference type="EMBL" id="LT629760">
    <property type="protein sequence ID" value="SDT11651.1"/>
    <property type="molecule type" value="Genomic_DNA"/>
</dbReference>
<evidence type="ECO:0000256" key="4">
    <source>
        <dbReference type="ARBA" id="ARBA00023163"/>
    </source>
</evidence>
<evidence type="ECO:0000256" key="2">
    <source>
        <dbReference type="ARBA" id="ARBA00023125"/>
    </source>
</evidence>
<sequence>MAPDAPACQTIGFLLLDQFTLISLSCAVEPLRMANQLAGEELYRWQTLSLNGQPVWASDGVAVTPDASTLDPLNLDAVVVCGGIGIQQAVTAEHIAWLRNQARLHCRRLGAVCTGSWALALAGLLDGFQCSVHWELMASMQEAFARVTVSASVFTLDGNRFTSSGGTAPLDMMLHLISRDHGHELSAAISQMFVYERIRNERDQQRVPLKHLLGTQQPKLQEVVALMEANLEEPIELDDLAAYVQVSRRQLERMFQRYLFCTPSRYYLKLRLTRARQLLMQTSLSIVELGVICGFVSTPHFSKCYRDFFGVAPSDERADMRLHPPLASPPPLHAPAPATPRSTLEQARDEPTFASVRIQRRCS</sequence>
<dbReference type="InterPro" id="IPR029062">
    <property type="entry name" value="Class_I_gatase-like"/>
</dbReference>
<evidence type="ECO:0000259" key="6">
    <source>
        <dbReference type="PROSITE" id="PS01124"/>
    </source>
</evidence>
<dbReference type="Gene3D" id="3.40.50.880">
    <property type="match status" value="1"/>
</dbReference>
<evidence type="ECO:0000256" key="3">
    <source>
        <dbReference type="ARBA" id="ARBA00023159"/>
    </source>
</evidence>
<dbReference type="CDD" id="cd03136">
    <property type="entry name" value="GATase1_AraC_ArgR_like"/>
    <property type="match status" value="1"/>
</dbReference>
<dbReference type="InterPro" id="IPR018060">
    <property type="entry name" value="HTH_AraC"/>
</dbReference>
<dbReference type="InterPro" id="IPR009057">
    <property type="entry name" value="Homeodomain-like_sf"/>
</dbReference>
<dbReference type="Gene3D" id="1.10.10.60">
    <property type="entry name" value="Homeodomain-like"/>
    <property type="match status" value="1"/>
</dbReference>
<dbReference type="PATRIC" id="fig|200450.4.peg.4328"/>
<dbReference type="SUPFAM" id="SSF52317">
    <property type="entry name" value="Class I glutamine amidotransferase-like"/>
    <property type="match status" value="1"/>
</dbReference>
<dbReference type="PANTHER" id="PTHR43130:SF3">
    <property type="entry name" value="HTH-TYPE TRANSCRIPTIONAL REGULATOR RV1931C"/>
    <property type="match status" value="1"/>
</dbReference>
<feature type="compositionally biased region" description="Pro residues" evidence="5">
    <location>
        <begin position="326"/>
        <end position="338"/>
    </location>
</feature>
<dbReference type="Proteomes" id="UP000052019">
    <property type="component" value="Unassembled WGS sequence"/>
</dbReference>
<dbReference type="RefSeq" id="WP_057008073.1">
    <property type="nucleotide sequence ID" value="NZ_JYLK01000006.1"/>
</dbReference>
<dbReference type="OrthoDB" id="6057514at2"/>
<dbReference type="GO" id="GO:0003700">
    <property type="term" value="F:DNA-binding transcription factor activity"/>
    <property type="evidence" value="ECO:0007669"/>
    <property type="project" value="InterPro"/>
</dbReference>
<dbReference type="AlphaFoldDB" id="A0A0R2ZT43"/>
<keyword evidence="2 8" id="KW-0238">DNA-binding</keyword>
<dbReference type="Pfam" id="PF12833">
    <property type="entry name" value="HTH_18"/>
    <property type="match status" value="1"/>
</dbReference>
<evidence type="ECO:0000256" key="1">
    <source>
        <dbReference type="ARBA" id="ARBA00023015"/>
    </source>
</evidence>
<keyword evidence="3" id="KW-0010">Activator</keyword>
<evidence type="ECO:0000313" key="9">
    <source>
        <dbReference type="Proteomes" id="UP000052019"/>
    </source>
</evidence>
<dbReference type="EMBL" id="JYLK01000006">
    <property type="protein sequence ID" value="KRP60430.1"/>
    <property type="molecule type" value="Genomic_DNA"/>
</dbReference>
<dbReference type="SUPFAM" id="SSF46689">
    <property type="entry name" value="Homeodomain-like"/>
    <property type="match status" value="2"/>
</dbReference>
<keyword evidence="4" id="KW-0804">Transcription</keyword>
<keyword evidence="1" id="KW-0805">Transcription regulation</keyword>
<feature type="domain" description="HTH araC/xylS-type" evidence="6">
    <location>
        <begin position="221"/>
        <end position="319"/>
    </location>
</feature>
<dbReference type="GO" id="GO:0043565">
    <property type="term" value="F:sequence-specific DNA binding"/>
    <property type="evidence" value="ECO:0007669"/>
    <property type="project" value="InterPro"/>
</dbReference>
<dbReference type="SMART" id="SM00342">
    <property type="entry name" value="HTH_ARAC"/>
    <property type="match status" value="1"/>
</dbReference>
<keyword evidence="10" id="KW-1185">Reference proteome</keyword>
<organism evidence="7 9">
    <name type="scientific">Pseudomonas trivialis</name>
    <dbReference type="NCBI Taxonomy" id="200450"/>
    <lineage>
        <taxon>Bacteria</taxon>
        <taxon>Pseudomonadati</taxon>
        <taxon>Pseudomonadota</taxon>
        <taxon>Gammaproteobacteria</taxon>
        <taxon>Pseudomonadales</taxon>
        <taxon>Pseudomonadaceae</taxon>
        <taxon>Pseudomonas</taxon>
    </lineage>
</organism>
<dbReference type="InterPro" id="IPR052158">
    <property type="entry name" value="INH-QAR"/>
</dbReference>
<evidence type="ECO:0000313" key="7">
    <source>
        <dbReference type="EMBL" id="KRP60430.1"/>
    </source>
</evidence>